<dbReference type="InterPro" id="IPR037479">
    <property type="entry name" value="Tauto_MSAD"/>
</dbReference>
<dbReference type="Proteomes" id="UP000295718">
    <property type="component" value="Unassembled WGS sequence"/>
</dbReference>
<keyword evidence="2" id="KW-1185">Reference proteome</keyword>
<reference evidence="1 2" key="1">
    <citation type="submission" date="2019-03" db="EMBL/GenBank/DDBJ databases">
        <title>Genomic Encyclopedia of Type Strains, Phase IV (KMG-IV): sequencing the most valuable type-strain genomes for metagenomic binning, comparative biology and taxonomic classification.</title>
        <authorList>
            <person name="Goeker M."/>
        </authorList>
    </citation>
    <scope>NUCLEOTIDE SEQUENCE [LARGE SCALE GENOMIC DNA]</scope>
    <source>
        <strain evidence="1 2">DSM 100556</strain>
    </source>
</reference>
<dbReference type="EMBL" id="SLUO01000002">
    <property type="protein sequence ID" value="TCL60613.1"/>
    <property type="molecule type" value="Genomic_DNA"/>
</dbReference>
<dbReference type="Gene3D" id="3.30.429.10">
    <property type="entry name" value="Macrophage Migration Inhibitory Factor"/>
    <property type="match status" value="1"/>
</dbReference>
<dbReference type="InterPro" id="IPR014347">
    <property type="entry name" value="Tautomerase/MIF_sf"/>
</dbReference>
<dbReference type="PANTHER" id="PTHR38460:SF1">
    <property type="entry name" value="TAUTOMERASE YOLI-RELATED"/>
    <property type="match status" value="1"/>
</dbReference>
<organism evidence="1 2">
    <name type="scientific">Kineothrix alysoides</name>
    <dbReference type="NCBI Taxonomy" id="1469948"/>
    <lineage>
        <taxon>Bacteria</taxon>
        <taxon>Bacillati</taxon>
        <taxon>Bacillota</taxon>
        <taxon>Clostridia</taxon>
        <taxon>Lachnospirales</taxon>
        <taxon>Lachnospiraceae</taxon>
        <taxon>Kineothrix</taxon>
    </lineage>
</organism>
<comment type="caution">
    <text evidence="1">The sequence shown here is derived from an EMBL/GenBank/DDBJ whole genome shotgun (WGS) entry which is preliminary data.</text>
</comment>
<dbReference type="OrthoDB" id="9804765at2"/>
<dbReference type="PANTHER" id="PTHR38460">
    <property type="entry name" value="TAUTOMERASE YOLI-RELATED"/>
    <property type="match status" value="1"/>
</dbReference>
<protein>
    <submittedName>
        <fullName evidence="1">4-oxalocrotonate tautomerase family enzyme</fullName>
    </submittedName>
</protein>
<proteinExistence type="predicted"/>
<accession>A0A4R1R535</accession>
<dbReference type="STRING" id="1469948.GCA_000732725_00348"/>
<sequence length="128" mass="15224">MPFVKVEIIKGKSAEYKKMLLQTIHEALMLTLEIEEDDRYQRLYELDFENFERRAAKTDKFTLIELNLFPGRSKELKRKLIKEITSLLGERLEIQAADIIIIMHEPPLDNWGCYGEQASELRFKYKKE</sequence>
<evidence type="ECO:0000313" key="1">
    <source>
        <dbReference type="EMBL" id="TCL60613.1"/>
    </source>
</evidence>
<evidence type="ECO:0000313" key="2">
    <source>
        <dbReference type="Proteomes" id="UP000295718"/>
    </source>
</evidence>
<name>A0A4R1R535_9FIRM</name>
<dbReference type="Pfam" id="PF14552">
    <property type="entry name" value="Tautomerase_2"/>
    <property type="match status" value="1"/>
</dbReference>
<dbReference type="AlphaFoldDB" id="A0A4R1R535"/>
<gene>
    <name evidence="1" type="ORF">EDD76_102312</name>
</gene>
<dbReference type="RefSeq" id="WP_031389123.1">
    <property type="nucleotide sequence ID" value="NZ_JPNB01000001.1"/>
</dbReference>
<dbReference type="SUPFAM" id="SSF55331">
    <property type="entry name" value="Tautomerase/MIF"/>
    <property type="match status" value="1"/>
</dbReference>